<keyword evidence="2" id="KW-1185">Reference proteome</keyword>
<accession>A0A1I5SP03</accession>
<proteinExistence type="predicted"/>
<protein>
    <submittedName>
        <fullName evidence="1">Uncharacterized protein</fullName>
    </submittedName>
</protein>
<dbReference type="Proteomes" id="UP000199306">
    <property type="component" value="Unassembled WGS sequence"/>
</dbReference>
<dbReference type="AlphaFoldDB" id="A0A1I5SP03"/>
<organism evidence="1 2">
    <name type="scientific">Pseudarcicella hirudinis</name>
    <dbReference type="NCBI Taxonomy" id="1079859"/>
    <lineage>
        <taxon>Bacteria</taxon>
        <taxon>Pseudomonadati</taxon>
        <taxon>Bacteroidota</taxon>
        <taxon>Cytophagia</taxon>
        <taxon>Cytophagales</taxon>
        <taxon>Flectobacillaceae</taxon>
        <taxon>Pseudarcicella</taxon>
    </lineage>
</organism>
<dbReference type="STRING" id="1079859.SAMN04515674_105129"/>
<dbReference type="OrthoDB" id="8905724at2"/>
<evidence type="ECO:0000313" key="2">
    <source>
        <dbReference type="Proteomes" id="UP000199306"/>
    </source>
</evidence>
<reference evidence="1 2" key="1">
    <citation type="submission" date="2016-10" db="EMBL/GenBank/DDBJ databases">
        <authorList>
            <person name="de Groot N.N."/>
        </authorList>
    </citation>
    <scope>NUCLEOTIDE SEQUENCE [LARGE SCALE GENOMIC DNA]</scope>
    <source>
        <strain evidence="2">E92,LMG 26720,CCM 7988</strain>
    </source>
</reference>
<dbReference type="RefSeq" id="WP_092016569.1">
    <property type="nucleotide sequence ID" value="NZ_FOXH01000005.1"/>
</dbReference>
<sequence>MHKLYESILGRSADFRVKYQFYSEDQGGRKILPNQGTRFNFWYENHNHTMKGIFMIWPEFENEEGEIILDSHVLVSASGTAKMWIINSELIPYHADKIKIGTKGYFYEGKRIAECEVIEIIGLTSNPTKTLS</sequence>
<dbReference type="EMBL" id="FOXH01000005">
    <property type="protein sequence ID" value="SFP72492.1"/>
    <property type="molecule type" value="Genomic_DNA"/>
</dbReference>
<gene>
    <name evidence="1" type="ORF">SAMN04515674_105129</name>
</gene>
<name>A0A1I5SP03_9BACT</name>
<evidence type="ECO:0000313" key="1">
    <source>
        <dbReference type="EMBL" id="SFP72492.1"/>
    </source>
</evidence>